<evidence type="ECO:0000313" key="4">
    <source>
        <dbReference type="EMBL" id="KAF1002253.1"/>
    </source>
</evidence>
<evidence type="ECO:0000256" key="2">
    <source>
        <dbReference type="SAM" id="Phobius"/>
    </source>
</evidence>
<dbReference type="PANTHER" id="PTHR36721">
    <property type="entry name" value="PROLINE-RICH FAMILY PROTEIN"/>
    <property type="match status" value="1"/>
</dbReference>
<proteinExistence type="predicted"/>
<feature type="signal peptide" evidence="3">
    <location>
        <begin position="1"/>
        <end position="23"/>
    </location>
</feature>
<organism evidence="4 5">
    <name type="scientific">Apium graveolens</name>
    <name type="common">Celery</name>
    <dbReference type="NCBI Taxonomy" id="4045"/>
    <lineage>
        <taxon>Eukaryota</taxon>
        <taxon>Viridiplantae</taxon>
        <taxon>Streptophyta</taxon>
        <taxon>Embryophyta</taxon>
        <taxon>Tracheophyta</taxon>
        <taxon>Spermatophyta</taxon>
        <taxon>Magnoliopsida</taxon>
        <taxon>eudicotyledons</taxon>
        <taxon>Gunneridae</taxon>
        <taxon>Pentapetalae</taxon>
        <taxon>asterids</taxon>
        <taxon>campanulids</taxon>
        <taxon>Apiales</taxon>
        <taxon>Apiaceae</taxon>
        <taxon>Apioideae</taxon>
        <taxon>apioid superclade</taxon>
        <taxon>Apieae</taxon>
        <taxon>Apium</taxon>
    </lineage>
</organism>
<feature type="transmembrane region" description="Helical" evidence="2">
    <location>
        <begin position="101"/>
        <end position="122"/>
    </location>
</feature>
<feature type="chain" id="PRO_5026933952" evidence="3">
    <location>
        <begin position="24"/>
        <end position="134"/>
    </location>
</feature>
<reference evidence="4" key="1">
    <citation type="submission" date="2020-01" db="EMBL/GenBank/DDBJ databases">
        <title>The Celery Genome Sequence Reveals Sequential Paleo-tetraploidization, Resistance Gene Elimination, Karyotype Evolution, and Functional Innovation in Apiales.</title>
        <authorList>
            <person name="Song X."/>
        </authorList>
    </citation>
    <scope>NUCLEOTIDE SEQUENCE</scope>
    <source>
        <tissue evidence="4">Leaf</tissue>
    </source>
</reference>
<keyword evidence="3" id="KW-0732">Signal</keyword>
<keyword evidence="5" id="KW-1185">Reference proteome</keyword>
<keyword evidence="2" id="KW-0472">Membrane</keyword>
<feature type="compositionally biased region" description="Pro residues" evidence="1">
    <location>
        <begin position="27"/>
        <end position="46"/>
    </location>
</feature>
<feature type="compositionally biased region" description="Basic and acidic residues" evidence="1">
    <location>
        <begin position="48"/>
        <end position="60"/>
    </location>
</feature>
<evidence type="ECO:0000256" key="3">
    <source>
        <dbReference type="SAM" id="SignalP"/>
    </source>
</evidence>
<dbReference type="AlphaFoldDB" id="A0A6L5BA64"/>
<dbReference type="PANTHER" id="PTHR36721:SF1">
    <property type="entry name" value="OS04G0446401 PROTEIN"/>
    <property type="match status" value="1"/>
</dbReference>
<evidence type="ECO:0000256" key="1">
    <source>
        <dbReference type="SAM" id="MobiDB-lite"/>
    </source>
</evidence>
<feature type="region of interest" description="Disordered" evidence="1">
    <location>
        <begin position="27"/>
        <end position="95"/>
    </location>
</feature>
<comment type="caution">
    <text evidence="4">The sequence shown here is derived from an EMBL/GenBank/DDBJ whole genome shotgun (WGS) entry which is preliminary data.</text>
</comment>
<evidence type="ECO:0000313" key="5">
    <source>
        <dbReference type="Proteomes" id="UP000593563"/>
    </source>
</evidence>
<feature type="compositionally biased region" description="Basic residues" evidence="1">
    <location>
        <begin position="71"/>
        <end position="85"/>
    </location>
</feature>
<dbReference type="Proteomes" id="UP000593563">
    <property type="component" value="Unassembled WGS sequence"/>
</dbReference>
<gene>
    <name evidence="4" type="ORF">AG4045_001452</name>
</gene>
<keyword evidence="2" id="KW-0812">Transmembrane</keyword>
<protein>
    <submittedName>
        <fullName evidence="4">Uncharacterized protein</fullName>
    </submittedName>
</protein>
<keyword evidence="2" id="KW-1133">Transmembrane helix</keyword>
<accession>A0A6L5BA64</accession>
<name>A0A6L5BA64_APIGR</name>
<sequence length="134" mass="14788">MVFPLLSLGLAVVLIYFTLLVHPQPLPAPPPAPSVLPPPPPPPPPRLQRGETPLRNRKSDPVSSPLPPKKETKRQHHKLHTKNNHRTPPPSKEKLNLGKKIGLLFTGVAAVLQVCVIAFLVVKSRKMFKNQSSH</sequence>
<dbReference type="EMBL" id="WRXP01001507">
    <property type="protein sequence ID" value="KAF1002253.1"/>
    <property type="molecule type" value="Genomic_DNA"/>
</dbReference>